<dbReference type="EMBL" id="JBBWWQ010000004">
    <property type="protein sequence ID" value="KAK8949302.1"/>
    <property type="molecule type" value="Genomic_DNA"/>
</dbReference>
<dbReference type="AlphaFoldDB" id="A0AAP0BV37"/>
<evidence type="ECO:0000256" key="2">
    <source>
        <dbReference type="ARBA" id="ARBA00023274"/>
    </source>
</evidence>
<sequence>MFGANPSFSPIIPLSIFLFSPALPRPKIWYRRAPLGHSSSSRRSATLPFSSSPETSSLLCSILFIAGNIKLCRNQIHGCREEQEDIEGVDPFSKKDWYDIRAPSLFNVRNVGKTLVSRTQGTKVTFLFEKVGLAKFSLEILIVILEDHEIPPLPTSADQETSNRGNEIVWRSSQHQEAALWHWQSFAKLALIRIFNSDEWKGSRFAGSRDGKLIEDVIMDKEFWKNIVIYLKGAYPLIKVLQLVDSDEKPAMRFIYEEMDRAKEKIAHAFDDVSGLLEIKEDSLNDLGDTYEVDAPHEAELDIPDFIEELAAREEKEQVLVEGEEYDFGENLNFALNDFI</sequence>
<name>A0AAP0BV37_9ASPA</name>
<comment type="caution">
    <text evidence="3">The sequence shown here is derived from an EMBL/GenBank/DDBJ whole genome shotgun (WGS) entry which is preliminary data.</text>
</comment>
<dbReference type="GO" id="GO:1990904">
    <property type="term" value="C:ribonucleoprotein complex"/>
    <property type="evidence" value="ECO:0007669"/>
    <property type="project" value="UniProtKB-KW"/>
</dbReference>
<reference evidence="3 4" key="1">
    <citation type="journal article" date="2022" name="Nat. Plants">
        <title>Genomes of leafy and leafless Platanthera orchids illuminate the evolution of mycoheterotrophy.</title>
        <authorList>
            <person name="Li M.H."/>
            <person name="Liu K.W."/>
            <person name="Li Z."/>
            <person name="Lu H.C."/>
            <person name="Ye Q.L."/>
            <person name="Zhang D."/>
            <person name="Wang J.Y."/>
            <person name="Li Y.F."/>
            <person name="Zhong Z.M."/>
            <person name="Liu X."/>
            <person name="Yu X."/>
            <person name="Liu D.K."/>
            <person name="Tu X.D."/>
            <person name="Liu B."/>
            <person name="Hao Y."/>
            <person name="Liao X.Y."/>
            <person name="Jiang Y.T."/>
            <person name="Sun W.H."/>
            <person name="Chen J."/>
            <person name="Chen Y.Q."/>
            <person name="Ai Y."/>
            <person name="Zhai J.W."/>
            <person name="Wu S.S."/>
            <person name="Zhou Z."/>
            <person name="Hsiao Y.Y."/>
            <person name="Wu W.L."/>
            <person name="Chen Y.Y."/>
            <person name="Lin Y.F."/>
            <person name="Hsu J.L."/>
            <person name="Li C.Y."/>
            <person name="Wang Z.W."/>
            <person name="Zhao X."/>
            <person name="Zhong W.Y."/>
            <person name="Ma X.K."/>
            <person name="Ma L."/>
            <person name="Huang J."/>
            <person name="Chen G.Z."/>
            <person name="Huang M.Z."/>
            <person name="Huang L."/>
            <person name="Peng D.H."/>
            <person name="Luo Y.B."/>
            <person name="Zou S.Q."/>
            <person name="Chen S.P."/>
            <person name="Lan S."/>
            <person name="Tsai W.C."/>
            <person name="Van de Peer Y."/>
            <person name="Liu Z.J."/>
        </authorList>
    </citation>
    <scope>NUCLEOTIDE SEQUENCE [LARGE SCALE GENOMIC DNA]</scope>
    <source>
        <strain evidence="3">Lor287</strain>
    </source>
</reference>
<organism evidence="3 4">
    <name type="scientific">Platanthera zijinensis</name>
    <dbReference type="NCBI Taxonomy" id="2320716"/>
    <lineage>
        <taxon>Eukaryota</taxon>
        <taxon>Viridiplantae</taxon>
        <taxon>Streptophyta</taxon>
        <taxon>Embryophyta</taxon>
        <taxon>Tracheophyta</taxon>
        <taxon>Spermatophyta</taxon>
        <taxon>Magnoliopsida</taxon>
        <taxon>Liliopsida</taxon>
        <taxon>Asparagales</taxon>
        <taxon>Orchidaceae</taxon>
        <taxon>Orchidoideae</taxon>
        <taxon>Orchideae</taxon>
        <taxon>Orchidinae</taxon>
        <taxon>Platanthera</taxon>
    </lineage>
</organism>
<dbReference type="GO" id="GO:0003735">
    <property type="term" value="F:structural constituent of ribosome"/>
    <property type="evidence" value="ECO:0007669"/>
    <property type="project" value="InterPro"/>
</dbReference>
<evidence type="ECO:0000256" key="1">
    <source>
        <dbReference type="ARBA" id="ARBA00022980"/>
    </source>
</evidence>
<gene>
    <name evidence="3" type="primary">RPS3A</name>
    <name evidence="3" type="ORF">KSP39_PZI005077</name>
</gene>
<accession>A0AAP0BV37</accession>
<protein>
    <submittedName>
        <fullName evidence="3">40S ribosomal protein S3a</fullName>
    </submittedName>
</protein>
<dbReference type="Pfam" id="PF01015">
    <property type="entry name" value="Ribosomal_S3Ae"/>
    <property type="match status" value="1"/>
</dbReference>
<dbReference type="Proteomes" id="UP001418222">
    <property type="component" value="Unassembled WGS sequence"/>
</dbReference>
<evidence type="ECO:0000313" key="3">
    <source>
        <dbReference type="EMBL" id="KAK8949302.1"/>
    </source>
</evidence>
<dbReference type="GO" id="GO:0005840">
    <property type="term" value="C:ribosome"/>
    <property type="evidence" value="ECO:0007669"/>
    <property type="project" value="UniProtKB-KW"/>
</dbReference>
<evidence type="ECO:0000313" key="4">
    <source>
        <dbReference type="Proteomes" id="UP001418222"/>
    </source>
</evidence>
<keyword evidence="1 3" id="KW-0689">Ribosomal protein</keyword>
<keyword evidence="2" id="KW-0687">Ribonucleoprotein</keyword>
<dbReference type="GO" id="GO:0006412">
    <property type="term" value="P:translation"/>
    <property type="evidence" value="ECO:0007669"/>
    <property type="project" value="InterPro"/>
</dbReference>
<dbReference type="InterPro" id="IPR001593">
    <property type="entry name" value="Ribosomal_eS1"/>
</dbReference>
<keyword evidence="4" id="KW-1185">Reference proteome</keyword>
<proteinExistence type="predicted"/>